<reference evidence="1" key="1">
    <citation type="submission" date="2024-07" db="EMBL/GenBank/DDBJ databases">
        <title>A survey of Mimosa microsymbionts across Brazilian biomes reveals a high diversity of Paraburkholderia nodulating endemic species, but also that Cupriavidus is common as a symbiont of widespread species.</title>
        <authorList>
            <person name="Rouws L."/>
            <person name="Barauna A."/>
            <person name="Beukes C."/>
            <person name="Rouws J.R.C."/>
            <person name="De Faria S.M."/>
            <person name="Gross E."/>
            <person name="Bueno Dos Reis Junior F."/>
            <person name="Simon M.F."/>
            <person name="Maluk M."/>
            <person name="Odee D.W."/>
            <person name="Kenicer G."/>
            <person name="Young J.P.W."/>
            <person name="Reis V.M."/>
            <person name="Zilli J."/>
            <person name="James E.K."/>
        </authorList>
    </citation>
    <scope>NUCLEOTIDE SEQUENCE</scope>
    <source>
        <strain evidence="1">EG181B</strain>
    </source>
</reference>
<dbReference type="Proteomes" id="UP001558850">
    <property type="component" value="Unassembled WGS sequence"/>
</dbReference>
<name>A0ACC6UDQ2_9BURK</name>
<evidence type="ECO:0000313" key="1">
    <source>
        <dbReference type="EMBL" id="MEX3937771.1"/>
    </source>
</evidence>
<gene>
    <name evidence="1" type="ORF">AB4Y32_39760</name>
</gene>
<organism evidence="1 2">
    <name type="scientific">Paraburkholderia phymatum</name>
    <dbReference type="NCBI Taxonomy" id="148447"/>
    <lineage>
        <taxon>Bacteria</taxon>
        <taxon>Pseudomonadati</taxon>
        <taxon>Pseudomonadota</taxon>
        <taxon>Betaproteobacteria</taxon>
        <taxon>Burkholderiales</taxon>
        <taxon>Burkholderiaceae</taxon>
        <taxon>Paraburkholderia</taxon>
    </lineage>
</organism>
<evidence type="ECO:0000313" key="2">
    <source>
        <dbReference type="Proteomes" id="UP001558850"/>
    </source>
</evidence>
<proteinExistence type="predicted"/>
<keyword evidence="2" id="KW-1185">Reference proteome</keyword>
<dbReference type="EMBL" id="JBFRCH010000068">
    <property type="protein sequence ID" value="MEX3937771.1"/>
    <property type="molecule type" value="Genomic_DNA"/>
</dbReference>
<sequence length="425" mass="47280">MSAKKNAMALYAIQACNFLVPLLALPWLSRTLGPEKFGQIGFAQAFIQFFIMLTDFGFDLTAARKISINRDNPVELARVYWTITIAKSGLAALSILIIGVLLLCVPGLHADRWVIMIGFLAVVGTVLNPLWLYQGLERMPYMALASLLSRIVCLVPFLLFVRSPRDYLIAAVTLFIPLLLSGVWLTGAAHLKGLIASWQRVRWADIREQSVEAFHIFSGSALTFLYTYANTVVLRFICGNVQVGYYVTADKLVSPIRQLLWPLVQTMFPRICQLYAQGETVAAEGIVRKLILIVTLFNSLAILAVYLVGDRLILLFFGMRFMSALPMLKVLIFLPLILALAIIFLQMQLVAQGQLRSLKRIYGMGAAFHAIQTIGLVMWLGALGTAISVVLTETFVTGLIYYECRKLRHRGPAFKPSLSIGDRTA</sequence>
<comment type="caution">
    <text evidence="1">The sequence shown here is derived from an EMBL/GenBank/DDBJ whole genome shotgun (WGS) entry which is preliminary data.</text>
</comment>
<protein>
    <submittedName>
        <fullName evidence="1">Flippase</fullName>
    </submittedName>
</protein>
<accession>A0ACC6UDQ2</accession>